<keyword evidence="5" id="KW-0735">Signal-anchor</keyword>
<keyword evidence="4 9" id="KW-0812">Transmembrane</keyword>
<evidence type="ECO:0000256" key="8">
    <source>
        <dbReference type="ARBA" id="ARBA00037847"/>
    </source>
</evidence>
<dbReference type="OrthoDB" id="421979at2759"/>
<feature type="domain" description="Fringe-like glycosyltransferase" evidence="10">
    <location>
        <begin position="662"/>
        <end position="749"/>
    </location>
</feature>
<dbReference type="PANTHER" id="PTHR10811">
    <property type="entry name" value="FRINGE-RELATED"/>
    <property type="match status" value="1"/>
</dbReference>
<evidence type="ECO:0000313" key="11">
    <source>
        <dbReference type="EMBL" id="ORZ32926.1"/>
    </source>
</evidence>
<dbReference type="GO" id="GO:0016757">
    <property type="term" value="F:glycosyltransferase activity"/>
    <property type="evidence" value="ECO:0007669"/>
    <property type="project" value="UniProtKB-KW"/>
</dbReference>
<sequence length="1055" mass="115406">MPHHLAGYRRHFGSVRPLVARACLTAALTWSIILVAPSIGHLFDSRRDLLPVPSGSTYTEVSSHADLPRYNHNYEAWDFSLPLPPDQPPEVHVAPNPSQVVQAGVSPIHIAAIFLLAQAIGQLISSDRTASSGQASRQSESPIDPSLLLAPLSATIVAALFSAVASTPVLSLLALLLFRILAAGCTTWLECRSKTLVPELSNRLLLAALVGILALPRITDGSSVSWVGATLLVGVAVMGRVITGIVLFHDIKGDTGYSCSRRGSSAMASSAFLILAILSKSASAVPSITQSLVLVSLAVLSVALGESQANEEPSSLVFGASVLATDAAVAAAVHFMNMPSASPLSHAITFGCLYGFSILSRFVFHDNPPYCSENIFQSGFSSLQSRLRNDSNSQPKLRRAIPAISLLALVALLYVPSTQRLASRPKLATRSTVSSPIFTTYPSSLPPNLHKELLLASINSKSPRGLGDSISKPDILMTLMPFPALGEPDAPTDKAARPFWANSSVSVTTITVDRVTGVNQPMERVKKDQEQWITGVPTVDKWPERPLWPSSTSFGKSAAVASPTRAHASLDTIRFGIGSTPDRMDRIAFLYATLGRIPKLNFTLFWTAEDDPDVTLVPHASFAMRAAYRLSGRRARWPVVLQGEPNYVGRSLHRKWFKMVSHLYETAPENVQWFAVGDDDTMWLPHVMVDALNKAPKQMNPSMDFVYLGDLTEPLREQRQYGTAQAYGGAGVVMSRALARRVHKYWRACMAGVGRDVWYGDVLLSKCIAYVTSPEIDDLERNEAGVTSHQVALAAGYAKLHTAASTQGASTHLTRLPTFNQVDLHEWWPGAMDYFSARFSRAPPATLHHLDRLLPMMARSPNKHYAMLDFWHLMMRMPPQVMFRRFLVNLPAFESKRNKRTIPARTAVVTHGLHVRVYAQPLESTAHAVDFDSKKLSHDDGFVGLNWILEQQVKSSDSLPRARDEFTDYWIEAYDFKNDRLVYVDEEQGKRLAVGVTCALDVGKGSVTNLCSPTLVGEAQAAIVDSMAEWQSQVHVWELEAAESQSMSTAGRPDL</sequence>
<evidence type="ECO:0000256" key="9">
    <source>
        <dbReference type="SAM" id="Phobius"/>
    </source>
</evidence>
<keyword evidence="12" id="KW-1185">Reference proteome</keyword>
<dbReference type="Proteomes" id="UP000193411">
    <property type="component" value="Unassembled WGS sequence"/>
</dbReference>
<feature type="transmembrane region" description="Helical" evidence="9">
    <location>
        <begin position="224"/>
        <end position="248"/>
    </location>
</feature>
<proteinExistence type="predicted"/>
<protein>
    <recommendedName>
        <fullName evidence="10">Fringe-like glycosyltransferase domain-containing protein</fullName>
    </recommendedName>
</protein>
<evidence type="ECO:0000256" key="5">
    <source>
        <dbReference type="ARBA" id="ARBA00022968"/>
    </source>
</evidence>
<evidence type="ECO:0000259" key="10">
    <source>
        <dbReference type="Pfam" id="PF02434"/>
    </source>
</evidence>
<dbReference type="GO" id="GO:0016020">
    <property type="term" value="C:membrane"/>
    <property type="evidence" value="ECO:0007669"/>
    <property type="project" value="UniProtKB-SubCell"/>
</dbReference>
<evidence type="ECO:0000313" key="12">
    <source>
        <dbReference type="Proteomes" id="UP000193411"/>
    </source>
</evidence>
<keyword evidence="6 9" id="KW-1133">Transmembrane helix</keyword>
<dbReference type="EMBL" id="MCFL01000040">
    <property type="protein sequence ID" value="ORZ32926.1"/>
    <property type="molecule type" value="Genomic_DNA"/>
</dbReference>
<evidence type="ECO:0000256" key="4">
    <source>
        <dbReference type="ARBA" id="ARBA00022692"/>
    </source>
</evidence>
<keyword evidence="2" id="KW-0328">Glycosyltransferase</keyword>
<feature type="transmembrane region" description="Helical" evidence="9">
    <location>
        <begin position="201"/>
        <end position="218"/>
    </location>
</feature>
<dbReference type="GO" id="GO:0012505">
    <property type="term" value="C:endomembrane system"/>
    <property type="evidence" value="ECO:0007669"/>
    <property type="project" value="UniProtKB-SubCell"/>
</dbReference>
<gene>
    <name evidence="11" type="ORF">BCR44DRAFT_35058</name>
</gene>
<accession>A0A1Y2HEC9</accession>
<evidence type="ECO:0000256" key="6">
    <source>
        <dbReference type="ARBA" id="ARBA00022989"/>
    </source>
</evidence>
<dbReference type="Pfam" id="PF02434">
    <property type="entry name" value="Fringe"/>
    <property type="match status" value="1"/>
</dbReference>
<evidence type="ECO:0000256" key="1">
    <source>
        <dbReference type="ARBA" id="ARBA00004606"/>
    </source>
</evidence>
<evidence type="ECO:0000256" key="7">
    <source>
        <dbReference type="ARBA" id="ARBA00023136"/>
    </source>
</evidence>
<dbReference type="Gene3D" id="3.90.550.50">
    <property type="match status" value="1"/>
</dbReference>
<evidence type="ECO:0000256" key="3">
    <source>
        <dbReference type="ARBA" id="ARBA00022679"/>
    </source>
</evidence>
<comment type="subcellular location">
    <subcellularLocation>
        <location evidence="8">Endomembrane system</location>
        <topology evidence="8">Single-pass membrane protein</topology>
    </subcellularLocation>
    <subcellularLocation>
        <location evidence="1">Membrane</location>
        <topology evidence="1">Single-pass type II membrane protein</topology>
    </subcellularLocation>
</comment>
<evidence type="ECO:0000256" key="2">
    <source>
        <dbReference type="ARBA" id="ARBA00022676"/>
    </source>
</evidence>
<dbReference type="AlphaFoldDB" id="A0A1Y2HEC9"/>
<feature type="transmembrane region" description="Helical" evidence="9">
    <location>
        <begin position="18"/>
        <end position="43"/>
    </location>
</feature>
<dbReference type="InterPro" id="IPR003378">
    <property type="entry name" value="Fringe-like_glycosylTrfase"/>
</dbReference>
<dbReference type="STRING" id="765915.A0A1Y2HEC9"/>
<comment type="caution">
    <text evidence="11">The sequence shown here is derived from an EMBL/GenBank/DDBJ whole genome shotgun (WGS) entry which is preliminary data.</text>
</comment>
<keyword evidence="7 9" id="KW-0472">Membrane</keyword>
<reference evidence="11 12" key="1">
    <citation type="submission" date="2016-07" db="EMBL/GenBank/DDBJ databases">
        <title>Pervasive Adenine N6-methylation of Active Genes in Fungi.</title>
        <authorList>
            <consortium name="DOE Joint Genome Institute"/>
            <person name="Mondo S.J."/>
            <person name="Dannebaum R.O."/>
            <person name="Kuo R.C."/>
            <person name="Labutti K."/>
            <person name="Haridas S."/>
            <person name="Kuo A."/>
            <person name="Salamov A."/>
            <person name="Ahrendt S.R."/>
            <person name="Lipzen A."/>
            <person name="Sullivan W."/>
            <person name="Andreopoulos W.B."/>
            <person name="Clum A."/>
            <person name="Lindquist E."/>
            <person name="Daum C."/>
            <person name="Ramamoorthy G.K."/>
            <person name="Gryganskyi A."/>
            <person name="Culley D."/>
            <person name="Magnuson J.K."/>
            <person name="James T.Y."/>
            <person name="O'Malley M.A."/>
            <person name="Stajich J.E."/>
            <person name="Spatafora J.W."/>
            <person name="Visel A."/>
            <person name="Grigoriev I.V."/>
        </authorList>
    </citation>
    <scope>NUCLEOTIDE SEQUENCE [LARGE SCALE GENOMIC DNA]</scope>
    <source>
        <strain evidence="11 12">PL171</strain>
    </source>
</reference>
<keyword evidence="3" id="KW-0808">Transferase</keyword>
<organism evidence="11 12">
    <name type="scientific">Catenaria anguillulae PL171</name>
    <dbReference type="NCBI Taxonomy" id="765915"/>
    <lineage>
        <taxon>Eukaryota</taxon>
        <taxon>Fungi</taxon>
        <taxon>Fungi incertae sedis</taxon>
        <taxon>Blastocladiomycota</taxon>
        <taxon>Blastocladiomycetes</taxon>
        <taxon>Blastocladiales</taxon>
        <taxon>Catenariaceae</taxon>
        <taxon>Catenaria</taxon>
    </lineage>
</organism>
<name>A0A1Y2HEC9_9FUNG</name>